<dbReference type="GO" id="GO:0005739">
    <property type="term" value="C:mitochondrion"/>
    <property type="evidence" value="ECO:0007669"/>
    <property type="project" value="TreeGrafter"/>
</dbReference>
<sequence length="93" mass="10682">KPPFHTLNRGTTCTERILYYTGRIHEIHEVHGLDIVGAKMDSMDLEWRPAKLDRMGADPCKVVRQGRGEFTMEYKEHLSVSRCPGVTVKRLQS</sequence>
<dbReference type="Proteomes" id="UP001154282">
    <property type="component" value="Unassembled WGS sequence"/>
</dbReference>
<proteinExistence type="predicted"/>
<evidence type="ECO:0000256" key="2">
    <source>
        <dbReference type="ARBA" id="ARBA00022917"/>
    </source>
</evidence>
<comment type="caution">
    <text evidence="3">The sequence shown here is derived from an EMBL/GenBank/DDBJ whole genome shotgun (WGS) entry which is preliminary data.</text>
</comment>
<evidence type="ECO:0000313" key="4">
    <source>
        <dbReference type="Proteomes" id="UP001154282"/>
    </source>
</evidence>
<evidence type="ECO:0000313" key="3">
    <source>
        <dbReference type="EMBL" id="CAI0466544.1"/>
    </source>
</evidence>
<keyword evidence="1" id="KW-0251">Elongation factor</keyword>
<dbReference type="GO" id="GO:0070125">
    <property type="term" value="P:mitochondrial translational elongation"/>
    <property type="evidence" value="ECO:0007669"/>
    <property type="project" value="TreeGrafter"/>
</dbReference>
<dbReference type="EMBL" id="CAMGYJ010000008">
    <property type="protein sequence ID" value="CAI0466544.1"/>
    <property type="molecule type" value="Genomic_DNA"/>
</dbReference>
<dbReference type="AlphaFoldDB" id="A0AAV0P668"/>
<evidence type="ECO:0000256" key="1">
    <source>
        <dbReference type="ARBA" id="ARBA00022768"/>
    </source>
</evidence>
<name>A0AAV0P668_9ROSI</name>
<accession>A0AAV0P668</accession>
<keyword evidence="4" id="KW-1185">Reference proteome</keyword>
<feature type="non-terminal residue" evidence="3">
    <location>
        <position position="1"/>
    </location>
</feature>
<protein>
    <submittedName>
        <fullName evidence="3">Uncharacterized protein</fullName>
    </submittedName>
</protein>
<dbReference type="PANTHER" id="PTHR43636">
    <property type="entry name" value="ELONGATION FACTOR G, MITOCHONDRIAL"/>
    <property type="match status" value="1"/>
</dbReference>
<dbReference type="PANTHER" id="PTHR43636:SF2">
    <property type="entry name" value="ELONGATION FACTOR G, MITOCHONDRIAL"/>
    <property type="match status" value="1"/>
</dbReference>
<dbReference type="InterPro" id="IPR027417">
    <property type="entry name" value="P-loop_NTPase"/>
</dbReference>
<reference evidence="3" key="1">
    <citation type="submission" date="2022-08" db="EMBL/GenBank/DDBJ databases">
        <authorList>
            <person name="Gutierrez-Valencia J."/>
        </authorList>
    </citation>
    <scope>NUCLEOTIDE SEQUENCE</scope>
</reference>
<dbReference type="GO" id="GO:0003924">
    <property type="term" value="F:GTPase activity"/>
    <property type="evidence" value="ECO:0007669"/>
    <property type="project" value="TreeGrafter"/>
</dbReference>
<dbReference type="Gene3D" id="3.40.50.300">
    <property type="entry name" value="P-loop containing nucleotide triphosphate hydrolases"/>
    <property type="match status" value="2"/>
</dbReference>
<gene>
    <name evidence="3" type="ORF">LITE_LOCUS37076</name>
</gene>
<organism evidence="3 4">
    <name type="scientific">Linum tenue</name>
    <dbReference type="NCBI Taxonomy" id="586396"/>
    <lineage>
        <taxon>Eukaryota</taxon>
        <taxon>Viridiplantae</taxon>
        <taxon>Streptophyta</taxon>
        <taxon>Embryophyta</taxon>
        <taxon>Tracheophyta</taxon>
        <taxon>Spermatophyta</taxon>
        <taxon>Magnoliopsida</taxon>
        <taxon>eudicotyledons</taxon>
        <taxon>Gunneridae</taxon>
        <taxon>Pentapetalae</taxon>
        <taxon>rosids</taxon>
        <taxon>fabids</taxon>
        <taxon>Malpighiales</taxon>
        <taxon>Linaceae</taxon>
        <taxon>Linum</taxon>
    </lineage>
</organism>
<keyword evidence="2" id="KW-0648">Protein biosynthesis</keyword>
<dbReference type="GO" id="GO:0003746">
    <property type="term" value="F:translation elongation factor activity"/>
    <property type="evidence" value="ECO:0007669"/>
    <property type="project" value="UniProtKB-KW"/>
</dbReference>